<sequence length="186" mass="21770">MVYAKTELKLIQAVKENDEGALQELFENYRPLVEKNKRKFYAKDFDEADWDQEALIVCHQAVLKFNPKKGKFCTFFKKQLYNHNVSLLRYRKASRREGENLCMSLEALTEVNSSLIKEKSETMLITEELANDYLSDLSGTELKAFKIDLGKETLDELVKNGNWDKEKLKRAHSRAYKKFVNAIFEK</sequence>
<dbReference type="AlphaFoldDB" id="A0A9E2KSN9"/>
<protein>
    <recommendedName>
        <fullName evidence="3">Sigma-70 family RNA polymerase sigma factor</fullName>
    </recommendedName>
</protein>
<dbReference type="GO" id="GO:0006352">
    <property type="term" value="P:DNA-templated transcription initiation"/>
    <property type="evidence" value="ECO:0007669"/>
    <property type="project" value="InterPro"/>
</dbReference>
<accession>A0A9E2KSN9</accession>
<proteinExistence type="predicted"/>
<dbReference type="Gene3D" id="1.10.1740.10">
    <property type="match status" value="1"/>
</dbReference>
<reference evidence="1" key="2">
    <citation type="submission" date="2021-04" db="EMBL/GenBank/DDBJ databases">
        <authorList>
            <person name="Gilroy R."/>
        </authorList>
    </citation>
    <scope>NUCLEOTIDE SEQUENCE</scope>
    <source>
        <strain evidence="1">F6-686</strain>
    </source>
</reference>
<name>A0A9E2KSN9_9LACO</name>
<gene>
    <name evidence="1" type="ORF">H9806_05225</name>
</gene>
<dbReference type="SUPFAM" id="SSF88946">
    <property type="entry name" value="Sigma2 domain of RNA polymerase sigma factors"/>
    <property type="match status" value="1"/>
</dbReference>
<comment type="caution">
    <text evidence="1">The sequence shown here is derived from an EMBL/GenBank/DDBJ whole genome shotgun (WGS) entry which is preliminary data.</text>
</comment>
<evidence type="ECO:0000313" key="1">
    <source>
        <dbReference type="EMBL" id="MBU3828523.1"/>
    </source>
</evidence>
<dbReference type="Proteomes" id="UP000823844">
    <property type="component" value="Unassembled WGS sequence"/>
</dbReference>
<dbReference type="GO" id="GO:0003700">
    <property type="term" value="F:DNA-binding transcription factor activity"/>
    <property type="evidence" value="ECO:0007669"/>
    <property type="project" value="InterPro"/>
</dbReference>
<organism evidence="1 2">
    <name type="scientific">Candidatus Lactobacillus pullistercoris</name>
    <dbReference type="NCBI Taxonomy" id="2838636"/>
    <lineage>
        <taxon>Bacteria</taxon>
        <taxon>Bacillati</taxon>
        <taxon>Bacillota</taxon>
        <taxon>Bacilli</taxon>
        <taxon>Lactobacillales</taxon>
        <taxon>Lactobacillaceae</taxon>
        <taxon>Lactobacillus</taxon>
    </lineage>
</organism>
<reference evidence="1" key="1">
    <citation type="journal article" date="2021" name="PeerJ">
        <title>Extensive microbial diversity within the chicken gut microbiome revealed by metagenomics and culture.</title>
        <authorList>
            <person name="Gilroy R."/>
            <person name="Ravi A."/>
            <person name="Getino M."/>
            <person name="Pursley I."/>
            <person name="Horton D.L."/>
            <person name="Alikhan N.F."/>
            <person name="Baker D."/>
            <person name="Gharbi K."/>
            <person name="Hall N."/>
            <person name="Watson M."/>
            <person name="Adriaenssens E.M."/>
            <person name="Foster-Nyarko E."/>
            <person name="Jarju S."/>
            <person name="Secka A."/>
            <person name="Antonio M."/>
            <person name="Oren A."/>
            <person name="Chaudhuri R.R."/>
            <person name="La Ragione R."/>
            <person name="Hildebrand F."/>
            <person name="Pallen M.J."/>
        </authorList>
    </citation>
    <scope>NUCLEOTIDE SEQUENCE</scope>
    <source>
        <strain evidence="1">F6-686</strain>
    </source>
</reference>
<evidence type="ECO:0008006" key="3">
    <source>
        <dbReference type="Google" id="ProtNLM"/>
    </source>
</evidence>
<dbReference type="EMBL" id="JAHLFT010000067">
    <property type="protein sequence ID" value="MBU3828523.1"/>
    <property type="molecule type" value="Genomic_DNA"/>
</dbReference>
<evidence type="ECO:0000313" key="2">
    <source>
        <dbReference type="Proteomes" id="UP000823844"/>
    </source>
</evidence>
<dbReference type="InterPro" id="IPR013325">
    <property type="entry name" value="RNA_pol_sigma_r2"/>
</dbReference>